<feature type="transmembrane region" description="Helical" evidence="1">
    <location>
        <begin position="229"/>
        <end position="245"/>
    </location>
</feature>
<name>A0A4D6XAX8_PSEPU</name>
<keyword evidence="1" id="KW-0472">Membrane</keyword>
<dbReference type="EMBL" id="CP039371">
    <property type="protein sequence ID" value="QCI11300.1"/>
    <property type="molecule type" value="Genomic_DNA"/>
</dbReference>
<feature type="transmembrane region" description="Helical" evidence="1">
    <location>
        <begin position="135"/>
        <end position="155"/>
    </location>
</feature>
<dbReference type="OrthoDB" id="7042109at2"/>
<dbReference type="AlphaFoldDB" id="A0A4D6XAX8"/>
<feature type="transmembrane region" description="Helical" evidence="1">
    <location>
        <begin position="402"/>
        <end position="419"/>
    </location>
</feature>
<evidence type="ECO:0000256" key="1">
    <source>
        <dbReference type="SAM" id="Phobius"/>
    </source>
</evidence>
<feature type="transmembrane region" description="Helical" evidence="1">
    <location>
        <begin position="251"/>
        <end position="271"/>
    </location>
</feature>
<feature type="transmembrane region" description="Helical" evidence="1">
    <location>
        <begin position="49"/>
        <end position="66"/>
    </location>
</feature>
<feature type="transmembrane region" description="Helical" evidence="1">
    <location>
        <begin position="348"/>
        <end position="368"/>
    </location>
</feature>
<sequence length="442" mass="49535">MKSTELKISLHRFLFVFFVLLFRALLDASYITVIAGSFASEGFVLDIQLLNYVSSWLIYVLSLFLLSDRVRHVSHYFFATAVLSLVAPLTSLYGLDASRPVFPVLISIGALVYAYLICCQNFINFRGLPVVLGGRVLAVALSLVFVVFLVVWFYFSGAKSNLDFSAVYEYREQNAELTAQGVFAYTNNWTFQVFTIYLICFALLARRYLIVVLLLAVQVYFFSIASHKSILFLPILVVSVWFYLGRSDSLLILPVACVGVMLLSLLSYSFLDDLWLSSLLSRRVFYVPADLCFVYFDYFSTHAQVYWSNSVLSSLFIYPYGDIGIPYVIGGYLGKPDMGANNGFVSSGYAHAGLFGVFFYATLVGLLLKLVNDLSSGRMPIWVAVAISLVPLRSLLLSSDLFTVMLTHGFGIAILMMYLSRKRSVVQDPVIYQELNISKGNS</sequence>
<keyword evidence="1" id="KW-1133">Transmembrane helix</keyword>
<protein>
    <submittedName>
        <fullName evidence="2">Uncharacterized protein</fullName>
    </submittedName>
</protein>
<proteinExistence type="predicted"/>
<feature type="transmembrane region" description="Helical" evidence="1">
    <location>
        <begin position="283"/>
        <end position="300"/>
    </location>
</feature>
<organism evidence="2 3">
    <name type="scientific">Pseudomonas putida</name>
    <name type="common">Arthrobacter siderocapsulatus</name>
    <dbReference type="NCBI Taxonomy" id="303"/>
    <lineage>
        <taxon>Bacteria</taxon>
        <taxon>Pseudomonadati</taxon>
        <taxon>Pseudomonadota</taxon>
        <taxon>Gammaproteobacteria</taxon>
        <taxon>Pseudomonadales</taxon>
        <taxon>Pseudomonadaceae</taxon>
        <taxon>Pseudomonas</taxon>
    </lineage>
</organism>
<dbReference type="Proteomes" id="UP000298551">
    <property type="component" value="Chromosome"/>
</dbReference>
<dbReference type="RefSeq" id="WP_136913480.1">
    <property type="nucleotide sequence ID" value="NZ_CP039371.1"/>
</dbReference>
<accession>A0A4D6XAX8</accession>
<feature type="transmembrane region" description="Helical" evidence="1">
    <location>
        <begin position="73"/>
        <end position="95"/>
    </location>
</feature>
<feature type="transmembrane region" description="Helical" evidence="1">
    <location>
        <begin position="101"/>
        <end position="123"/>
    </location>
</feature>
<feature type="transmembrane region" description="Helical" evidence="1">
    <location>
        <begin position="194"/>
        <end position="217"/>
    </location>
</feature>
<evidence type="ECO:0000313" key="2">
    <source>
        <dbReference type="EMBL" id="QCI11300.1"/>
    </source>
</evidence>
<gene>
    <name evidence="2" type="ORF">E6B08_07700</name>
</gene>
<keyword evidence="1" id="KW-0812">Transmembrane</keyword>
<evidence type="ECO:0000313" key="3">
    <source>
        <dbReference type="Proteomes" id="UP000298551"/>
    </source>
</evidence>
<reference evidence="3" key="1">
    <citation type="submission" date="2019-04" db="EMBL/GenBank/DDBJ databases">
        <title>Genome sequence of Pseudomonas putida 1290, an auxin catabolizing strain.</title>
        <authorList>
            <person name="Laird T.S."/>
            <person name="Leveau J.H.J."/>
        </authorList>
    </citation>
    <scope>NUCLEOTIDE SEQUENCE [LARGE SCALE GENOMIC DNA]</scope>
    <source>
        <strain evidence="3">1290</strain>
    </source>
</reference>